<keyword evidence="3" id="KW-0804">Transcription</keyword>
<keyword evidence="2" id="KW-0238">DNA-binding</keyword>
<dbReference type="GO" id="GO:0000976">
    <property type="term" value="F:transcription cis-regulatory region binding"/>
    <property type="evidence" value="ECO:0007669"/>
    <property type="project" value="TreeGrafter"/>
</dbReference>
<dbReference type="GO" id="GO:0045892">
    <property type="term" value="P:negative regulation of DNA-templated transcription"/>
    <property type="evidence" value="ECO:0007669"/>
    <property type="project" value="InterPro"/>
</dbReference>
<dbReference type="PANTHER" id="PTHR30055:SF151">
    <property type="entry name" value="TRANSCRIPTIONAL REGULATORY PROTEIN"/>
    <property type="match status" value="1"/>
</dbReference>
<dbReference type="SUPFAM" id="SSF46689">
    <property type="entry name" value="Homeodomain-like"/>
    <property type="match status" value="1"/>
</dbReference>
<dbReference type="RefSeq" id="WP_319943469.1">
    <property type="nucleotide sequence ID" value="NZ_WEGI01000011.1"/>
</dbReference>
<protein>
    <recommendedName>
        <fullName evidence="5">Tetracycline repressor TetR C-terminal domain-containing protein</fullName>
    </recommendedName>
</protein>
<feature type="region of interest" description="Disordered" evidence="4">
    <location>
        <begin position="1"/>
        <end position="21"/>
    </location>
</feature>
<evidence type="ECO:0000256" key="1">
    <source>
        <dbReference type="ARBA" id="ARBA00023015"/>
    </source>
</evidence>
<gene>
    <name evidence="6" type="ORF">NRB56_48890</name>
</gene>
<accession>A0A7K0DU62</accession>
<organism evidence="6 7">
    <name type="scientific">Nocardia aurantia</name>
    <dbReference type="NCBI Taxonomy" id="2585199"/>
    <lineage>
        <taxon>Bacteria</taxon>
        <taxon>Bacillati</taxon>
        <taxon>Actinomycetota</taxon>
        <taxon>Actinomycetes</taxon>
        <taxon>Mycobacteriales</taxon>
        <taxon>Nocardiaceae</taxon>
        <taxon>Nocardia</taxon>
    </lineage>
</organism>
<dbReference type="InterPro" id="IPR036271">
    <property type="entry name" value="Tet_transcr_reg_TetR-rel_C_sf"/>
</dbReference>
<reference evidence="6 7" key="1">
    <citation type="submission" date="2019-10" db="EMBL/GenBank/DDBJ databases">
        <title>Nocardia macrotermitis sp. nov. and Nocardia aurantia sp. nov., isolated from the gut of fungus growing-termite Macrotermes natalensis.</title>
        <authorList>
            <person name="Benndorf R."/>
            <person name="Schwitalla J."/>
            <person name="Martin K."/>
            <person name="De Beer W."/>
            <person name="Kaster A.-K."/>
            <person name="Vollmers J."/>
            <person name="Poulsen M."/>
            <person name="Beemelmanns C."/>
        </authorList>
    </citation>
    <scope>NUCLEOTIDE SEQUENCE [LARGE SCALE GENOMIC DNA]</scope>
    <source>
        <strain evidence="6 7">RB56</strain>
    </source>
</reference>
<dbReference type="AlphaFoldDB" id="A0A7K0DU62"/>
<dbReference type="EMBL" id="WEGI01000011">
    <property type="protein sequence ID" value="MQY29299.1"/>
    <property type="molecule type" value="Genomic_DNA"/>
</dbReference>
<dbReference type="SUPFAM" id="SSF48498">
    <property type="entry name" value="Tetracyclin repressor-like, C-terminal domain"/>
    <property type="match status" value="1"/>
</dbReference>
<dbReference type="InterPro" id="IPR004111">
    <property type="entry name" value="Repressor_TetR_C"/>
</dbReference>
<evidence type="ECO:0000256" key="3">
    <source>
        <dbReference type="ARBA" id="ARBA00023163"/>
    </source>
</evidence>
<keyword evidence="1" id="KW-0805">Transcription regulation</keyword>
<keyword evidence="7" id="KW-1185">Reference proteome</keyword>
<evidence type="ECO:0000313" key="6">
    <source>
        <dbReference type="EMBL" id="MQY29299.1"/>
    </source>
</evidence>
<evidence type="ECO:0000256" key="2">
    <source>
        <dbReference type="ARBA" id="ARBA00023125"/>
    </source>
</evidence>
<dbReference type="GO" id="GO:0003700">
    <property type="term" value="F:DNA-binding transcription factor activity"/>
    <property type="evidence" value="ECO:0007669"/>
    <property type="project" value="TreeGrafter"/>
</dbReference>
<dbReference type="Pfam" id="PF02909">
    <property type="entry name" value="TetR_C_1"/>
    <property type="match status" value="1"/>
</dbReference>
<feature type="compositionally biased region" description="Low complexity" evidence="4">
    <location>
        <begin position="1"/>
        <end position="15"/>
    </location>
</feature>
<dbReference type="PANTHER" id="PTHR30055">
    <property type="entry name" value="HTH-TYPE TRANSCRIPTIONAL REGULATOR RUTR"/>
    <property type="match status" value="1"/>
</dbReference>
<dbReference type="Gene3D" id="1.10.357.10">
    <property type="entry name" value="Tetracycline Repressor, domain 2"/>
    <property type="match status" value="1"/>
</dbReference>
<proteinExistence type="predicted"/>
<sequence>MSSGYPPGREAPAGARGRGRPSKINRDRIVAAARELAPEKLTMQAVADSLGVDRKALNYYVCDREGLLELVALDAFESEIGRVDLPAHADWRQVLRSYATATKEAFTRVGVLISYVRFDGVTDTAALRVVERIVESLTAAGFDVDDAGRAITLVSAVAHAAAREAMTVAAGRVDPQAENVLNALETAPPEQFPLLRRLAAGRRAPVRPDEQFRFDVEVIVAGLERQLP</sequence>
<name>A0A7K0DU62_9NOCA</name>
<dbReference type="Gene3D" id="1.10.10.60">
    <property type="entry name" value="Homeodomain-like"/>
    <property type="match status" value="1"/>
</dbReference>
<evidence type="ECO:0000259" key="5">
    <source>
        <dbReference type="Pfam" id="PF02909"/>
    </source>
</evidence>
<feature type="domain" description="Tetracycline repressor TetR C-terminal" evidence="5">
    <location>
        <begin position="89"/>
        <end position="226"/>
    </location>
</feature>
<dbReference type="InterPro" id="IPR009057">
    <property type="entry name" value="Homeodomain-like_sf"/>
</dbReference>
<evidence type="ECO:0000256" key="4">
    <source>
        <dbReference type="SAM" id="MobiDB-lite"/>
    </source>
</evidence>
<dbReference type="InterPro" id="IPR050109">
    <property type="entry name" value="HTH-type_TetR-like_transc_reg"/>
</dbReference>
<comment type="caution">
    <text evidence="6">The sequence shown here is derived from an EMBL/GenBank/DDBJ whole genome shotgun (WGS) entry which is preliminary data.</text>
</comment>
<dbReference type="Proteomes" id="UP000431401">
    <property type="component" value="Unassembled WGS sequence"/>
</dbReference>
<evidence type="ECO:0000313" key="7">
    <source>
        <dbReference type="Proteomes" id="UP000431401"/>
    </source>
</evidence>